<reference evidence="2 3" key="1">
    <citation type="submission" date="2021-07" db="EMBL/GenBank/DDBJ databases">
        <authorList>
            <person name="Palmer J.M."/>
        </authorList>
    </citation>
    <scope>NUCLEOTIDE SEQUENCE [LARGE SCALE GENOMIC DNA]</scope>
    <source>
        <strain evidence="2 3">AT_MEX2019</strain>
        <tissue evidence="2">Muscle</tissue>
    </source>
</reference>
<comment type="caution">
    <text evidence="2">The sequence shown here is derived from an EMBL/GenBank/DDBJ whole genome shotgun (WGS) entry which is preliminary data.</text>
</comment>
<dbReference type="EMBL" id="JAHUTI010033535">
    <property type="protein sequence ID" value="MED6243374.1"/>
    <property type="molecule type" value="Genomic_DNA"/>
</dbReference>
<evidence type="ECO:0000313" key="3">
    <source>
        <dbReference type="Proteomes" id="UP001345963"/>
    </source>
</evidence>
<dbReference type="Proteomes" id="UP001345963">
    <property type="component" value="Unassembled WGS sequence"/>
</dbReference>
<feature type="non-terminal residue" evidence="2">
    <location>
        <position position="1"/>
    </location>
</feature>
<feature type="compositionally biased region" description="Basic residues" evidence="1">
    <location>
        <begin position="46"/>
        <end position="56"/>
    </location>
</feature>
<accession>A0ABU7B0I7</accession>
<evidence type="ECO:0000256" key="1">
    <source>
        <dbReference type="SAM" id="MobiDB-lite"/>
    </source>
</evidence>
<name>A0ABU7B0I7_9TELE</name>
<sequence length="64" mass="7421">VHCVSREKRPVRTRGFSSTLSSHRENLINCIERPADQIHNSEFGRYAKRGSKKTTPAKRLDNQR</sequence>
<protein>
    <submittedName>
        <fullName evidence="2">Uncharacterized protein</fullName>
    </submittedName>
</protein>
<feature type="region of interest" description="Disordered" evidence="1">
    <location>
        <begin position="41"/>
        <end position="64"/>
    </location>
</feature>
<gene>
    <name evidence="2" type="ORF">ATANTOWER_019274</name>
</gene>
<organism evidence="2 3">
    <name type="scientific">Ataeniobius toweri</name>
    <dbReference type="NCBI Taxonomy" id="208326"/>
    <lineage>
        <taxon>Eukaryota</taxon>
        <taxon>Metazoa</taxon>
        <taxon>Chordata</taxon>
        <taxon>Craniata</taxon>
        <taxon>Vertebrata</taxon>
        <taxon>Euteleostomi</taxon>
        <taxon>Actinopterygii</taxon>
        <taxon>Neopterygii</taxon>
        <taxon>Teleostei</taxon>
        <taxon>Neoteleostei</taxon>
        <taxon>Acanthomorphata</taxon>
        <taxon>Ovalentaria</taxon>
        <taxon>Atherinomorphae</taxon>
        <taxon>Cyprinodontiformes</taxon>
        <taxon>Goodeidae</taxon>
        <taxon>Ataeniobius</taxon>
    </lineage>
</organism>
<proteinExistence type="predicted"/>
<keyword evidence="3" id="KW-1185">Reference proteome</keyword>
<evidence type="ECO:0000313" key="2">
    <source>
        <dbReference type="EMBL" id="MED6243374.1"/>
    </source>
</evidence>